<evidence type="ECO:0000313" key="1">
    <source>
        <dbReference type="EMBL" id="SEK78705.1"/>
    </source>
</evidence>
<reference evidence="2" key="1">
    <citation type="submission" date="2016-10" db="EMBL/GenBank/DDBJ databases">
        <authorList>
            <person name="Varghese N."/>
            <person name="Submissions S."/>
        </authorList>
    </citation>
    <scope>NUCLEOTIDE SEQUENCE [LARGE SCALE GENOMIC DNA]</scope>
    <source>
        <strain evidence="2">DSM 241</strain>
    </source>
</reference>
<dbReference type="Gene3D" id="3.10.20.30">
    <property type="match status" value="1"/>
</dbReference>
<dbReference type="Proteomes" id="UP000199256">
    <property type="component" value="Unassembled WGS sequence"/>
</dbReference>
<proteinExistence type="predicted"/>
<dbReference type="AlphaFoldDB" id="A0A1H7JYL8"/>
<dbReference type="PANTHER" id="PTHR34472">
    <property type="entry name" value="SULFUR CARRIER PROTEIN THIS"/>
    <property type="match status" value="1"/>
</dbReference>
<dbReference type="InterPro" id="IPR010035">
    <property type="entry name" value="Thi_S"/>
</dbReference>
<dbReference type="CDD" id="cd00565">
    <property type="entry name" value="Ubl_ThiS"/>
    <property type="match status" value="1"/>
</dbReference>
<dbReference type="Pfam" id="PF02597">
    <property type="entry name" value="ThiS"/>
    <property type="match status" value="1"/>
</dbReference>
<dbReference type="STRING" id="1396821.SAMN05444515_10548"/>
<dbReference type="NCBIfam" id="TIGR01683">
    <property type="entry name" value="thiS"/>
    <property type="match status" value="1"/>
</dbReference>
<dbReference type="PANTHER" id="PTHR34472:SF1">
    <property type="entry name" value="SULFUR CARRIER PROTEIN THIS"/>
    <property type="match status" value="1"/>
</dbReference>
<dbReference type="InterPro" id="IPR012675">
    <property type="entry name" value="Beta-grasp_dom_sf"/>
</dbReference>
<evidence type="ECO:0000313" key="2">
    <source>
        <dbReference type="Proteomes" id="UP000199256"/>
    </source>
</evidence>
<keyword evidence="2" id="KW-1185">Reference proteome</keyword>
<organism evidence="1 2">
    <name type="scientific">Ectothiorhodospira marina</name>
    <dbReference type="NCBI Taxonomy" id="1396821"/>
    <lineage>
        <taxon>Bacteria</taxon>
        <taxon>Pseudomonadati</taxon>
        <taxon>Pseudomonadota</taxon>
        <taxon>Gammaproteobacteria</taxon>
        <taxon>Chromatiales</taxon>
        <taxon>Ectothiorhodospiraceae</taxon>
        <taxon>Ectothiorhodospira</taxon>
    </lineage>
</organism>
<dbReference type="InterPro" id="IPR003749">
    <property type="entry name" value="ThiS/MoaD-like"/>
</dbReference>
<accession>A0A1H7JYL8</accession>
<dbReference type="SUPFAM" id="SSF54285">
    <property type="entry name" value="MoaD/ThiS"/>
    <property type="match status" value="1"/>
</dbReference>
<protein>
    <submittedName>
        <fullName evidence="1">Thiazole synthase/sulfur carrier protein</fullName>
    </submittedName>
</protein>
<dbReference type="InterPro" id="IPR016155">
    <property type="entry name" value="Mopterin_synth/thiamin_S_b"/>
</dbReference>
<sequence length="67" mass="7317">MMELIVNGASRQVSEQFTAADLVEDLGLTGRRLAVEVNGELLPRSRFNQHHFNPGDRVEIVQAIGGG</sequence>
<dbReference type="EMBL" id="FOAA01000005">
    <property type="protein sequence ID" value="SEK78705.1"/>
    <property type="molecule type" value="Genomic_DNA"/>
</dbReference>
<gene>
    <name evidence="1" type="ORF">SAMN05444515_10548</name>
</gene>
<name>A0A1H7JYL8_9GAMM</name>